<evidence type="ECO:0000313" key="5">
    <source>
        <dbReference type="Proteomes" id="UP000014500"/>
    </source>
</evidence>
<keyword evidence="2" id="KW-1133">Transmembrane helix</keyword>
<dbReference type="Pfam" id="PF07690">
    <property type="entry name" value="MFS_1"/>
    <property type="match status" value="2"/>
</dbReference>
<dbReference type="InterPro" id="IPR036259">
    <property type="entry name" value="MFS_trans_sf"/>
</dbReference>
<dbReference type="OMA" id="AMWHIIV"/>
<evidence type="ECO:0000313" key="4">
    <source>
        <dbReference type="EnsemblMetazoa" id="SMAR015164-PA"/>
    </source>
</evidence>
<feature type="transmembrane region" description="Helical" evidence="2">
    <location>
        <begin position="214"/>
        <end position="236"/>
    </location>
</feature>
<reference evidence="5" key="1">
    <citation type="submission" date="2011-05" db="EMBL/GenBank/DDBJ databases">
        <authorList>
            <person name="Richards S.R."/>
            <person name="Qu J."/>
            <person name="Jiang H."/>
            <person name="Jhangiani S.N."/>
            <person name="Agravi P."/>
            <person name="Goodspeed R."/>
            <person name="Gross S."/>
            <person name="Mandapat C."/>
            <person name="Jackson L."/>
            <person name="Mathew T."/>
            <person name="Pu L."/>
            <person name="Thornton R."/>
            <person name="Saada N."/>
            <person name="Wilczek-Boney K.B."/>
            <person name="Lee S."/>
            <person name="Kovar C."/>
            <person name="Wu Y."/>
            <person name="Scherer S.E."/>
            <person name="Worley K.C."/>
            <person name="Muzny D.M."/>
            <person name="Gibbs R."/>
        </authorList>
    </citation>
    <scope>NUCLEOTIDE SEQUENCE</scope>
    <source>
        <strain evidence="5">Brora</strain>
    </source>
</reference>
<dbReference type="FunFam" id="1.20.1250.20:FF:000398">
    <property type="entry name" value="Monocarboxylate transporter 14"/>
    <property type="match status" value="1"/>
</dbReference>
<organism evidence="4 5">
    <name type="scientific">Strigamia maritima</name>
    <name type="common">European centipede</name>
    <name type="synonym">Geophilus maritimus</name>
    <dbReference type="NCBI Taxonomy" id="126957"/>
    <lineage>
        <taxon>Eukaryota</taxon>
        <taxon>Metazoa</taxon>
        <taxon>Ecdysozoa</taxon>
        <taxon>Arthropoda</taxon>
        <taxon>Myriapoda</taxon>
        <taxon>Chilopoda</taxon>
        <taxon>Pleurostigmophora</taxon>
        <taxon>Geophilomorpha</taxon>
        <taxon>Linotaeniidae</taxon>
        <taxon>Strigamia</taxon>
    </lineage>
</organism>
<dbReference type="GO" id="GO:0008028">
    <property type="term" value="F:monocarboxylic acid transmembrane transporter activity"/>
    <property type="evidence" value="ECO:0007669"/>
    <property type="project" value="TreeGrafter"/>
</dbReference>
<feature type="transmembrane region" description="Helical" evidence="2">
    <location>
        <begin position="160"/>
        <end position="179"/>
    </location>
</feature>
<protein>
    <recommendedName>
        <fullName evidence="3">Major facilitator superfamily (MFS) profile domain-containing protein</fullName>
    </recommendedName>
</protein>
<dbReference type="EMBL" id="JH431603">
    <property type="status" value="NOT_ANNOTATED_CDS"/>
    <property type="molecule type" value="Genomic_DNA"/>
</dbReference>
<dbReference type="AlphaFoldDB" id="T1JMT4"/>
<dbReference type="PROSITE" id="PS50850">
    <property type="entry name" value="MFS"/>
    <property type="match status" value="1"/>
</dbReference>
<feature type="domain" description="Major facilitator superfamily (MFS) profile" evidence="3">
    <location>
        <begin position="487"/>
        <end position="722"/>
    </location>
</feature>
<dbReference type="eggNOG" id="KOG2504">
    <property type="taxonomic scope" value="Eukaryota"/>
</dbReference>
<feature type="transmembrane region" description="Helical" evidence="2">
    <location>
        <begin position="553"/>
        <end position="574"/>
    </location>
</feature>
<dbReference type="PhylomeDB" id="T1JMT4"/>
<feature type="transmembrane region" description="Helical" evidence="2">
    <location>
        <begin position="280"/>
        <end position="299"/>
    </location>
</feature>
<keyword evidence="2" id="KW-0472">Membrane</keyword>
<dbReference type="HOGENOM" id="CLU_001265_59_2_1"/>
<dbReference type="Gene3D" id="1.20.1250.20">
    <property type="entry name" value="MFS general substrate transporter like domains"/>
    <property type="match status" value="2"/>
</dbReference>
<keyword evidence="2" id="KW-0812">Transmembrane</keyword>
<dbReference type="InterPro" id="IPR020846">
    <property type="entry name" value="MFS_dom"/>
</dbReference>
<dbReference type="PANTHER" id="PTHR11360:SF284">
    <property type="entry name" value="EG:103B4.3 PROTEIN-RELATED"/>
    <property type="match status" value="1"/>
</dbReference>
<feature type="transmembrane region" description="Helical" evidence="2">
    <location>
        <begin position="123"/>
        <end position="148"/>
    </location>
</feature>
<feature type="transmembrane region" description="Helical" evidence="2">
    <location>
        <begin position="487"/>
        <end position="509"/>
    </location>
</feature>
<sequence length="722" mass="78940">MLRASSLCQESIEDCLRLLTIIHEIGDCGWRLTAINRPPRIRSEKLQKDIFWTGKTQLYRLLNSATSPISLSVPERNFFVFSNFDVIMTAGAGRTVRRRSKDTAASEEESGGLPTPPDGGWGWVVVLGSFMIHVIADGVTYTFGIFFIELANYYGTGKGATSWIASILVGLTLGAGPLASALTNKYGCRAVTIGGSILASAGLMSSAFAENLETQYVCIGVCGGLGFGLVYLPAIVSVTCYFEKYRAFATGVAVCGSGVGTFIFAPLITEILLKNYAWQSAMLIVAGLVLNCAVFGALFRPVERKKKLKNVEETATFIEKEALMNGNALQTKTELGVSQFHQVNLSNGNMNDADGLRLSLSAHNLTNQQPRNLSETLGSHQSLVNDPNEKSPPNGVMYRKDIFYSGSLLNLPQYRRQLSWPIYPAESGLLPVDGIVRSHPQMYAMSVTHIPKGYKEDSCLANCCKCSKETRDTWVEMMNLSLFKDPVFVLFAISNFCTSIGFNVPYIYIKDRAQLLGVSSEDSSFLISIIGIANTISRVVLGYISDKPWLNRLWLYNGSLTICGVSTMFSALCLDYNSMAVYAVVFGATAGAYVGLTSVILVDLLGLEKLTNAFGLLLLFQGVASVIGPPITGSLYDWLESYDPGFYVAGAMIAASGLMLFMIPVIHWWQKRKLETKKPLSGLNIPVVNWWQQKKPKNSEPISDQNVPKLTVDNVTDIESAV</sequence>
<name>T1JMT4_STRMM</name>
<evidence type="ECO:0000256" key="1">
    <source>
        <dbReference type="ARBA" id="ARBA00004141"/>
    </source>
</evidence>
<evidence type="ECO:0000256" key="2">
    <source>
        <dbReference type="SAM" id="Phobius"/>
    </source>
</evidence>
<feature type="transmembrane region" description="Helical" evidence="2">
    <location>
        <begin position="614"/>
        <end position="633"/>
    </location>
</feature>
<feature type="transmembrane region" description="Helical" evidence="2">
    <location>
        <begin position="248"/>
        <end position="268"/>
    </location>
</feature>
<feature type="transmembrane region" description="Helical" evidence="2">
    <location>
        <begin position="524"/>
        <end position="541"/>
    </location>
</feature>
<keyword evidence="5" id="KW-1185">Reference proteome</keyword>
<dbReference type="STRING" id="126957.T1JMT4"/>
<dbReference type="Proteomes" id="UP000014500">
    <property type="component" value="Unassembled WGS sequence"/>
</dbReference>
<dbReference type="PANTHER" id="PTHR11360">
    <property type="entry name" value="MONOCARBOXYLATE TRANSPORTER"/>
    <property type="match status" value="1"/>
</dbReference>
<feature type="transmembrane region" description="Helical" evidence="2">
    <location>
        <begin position="645"/>
        <end position="669"/>
    </location>
</feature>
<proteinExistence type="predicted"/>
<dbReference type="EnsemblMetazoa" id="SMAR015164-RA">
    <property type="protein sequence ID" value="SMAR015164-PA"/>
    <property type="gene ID" value="SMAR015164"/>
</dbReference>
<dbReference type="SUPFAM" id="SSF103473">
    <property type="entry name" value="MFS general substrate transporter"/>
    <property type="match status" value="1"/>
</dbReference>
<feature type="transmembrane region" description="Helical" evidence="2">
    <location>
        <begin position="580"/>
        <end position="602"/>
    </location>
</feature>
<reference evidence="4" key="2">
    <citation type="submission" date="2015-02" db="UniProtKB">
        <authorList>
            <consortium name="EnsemblMetazoa"/>
        </authorList>
    </citation>
    <scope>IDENTIFICATION</scope>
</reference>
<dbReference type="InterPro" id="IPR050327">
    <property type="entry name" value="Proton-linked_MCT"/>
</dbReference>
<feature type="transmembrane region" description="Helical" evidence="2">
    <location>
        <begin position="186"/>
        <end position="208"/>
    </location>
</feature>
<dbReference type="InterPro" id="IPR011701">
    <property type="entry name" value="MFS"/>
</dbReference>
<evidence type="ECO:0000259" key="3">
    <source>
        <dbReference type="PROSITE" id="PS50850"/>
    </source>
</evidence>
<accession>T1JMT4</accession>
<comment type="subcellular location">
    <subcellularLocation>
        <location evidence="1">Membrane</location>
        <topology evidence="1">Multi-pass membrane protein</topology>
    </subcellularLocation>
</comment>
<dbReference type="CDD" id="cd17352">
    <property type="entry name" value="MFS_MCT_SLC16"/>
    <property type="match status" value="1"/>
</dbReference>
<dbReference type="GO" id="GO:0016020">
    <property type="term" value="C:membrane"/>
    <property type="evidence" value="ECO:0007669"/>
    <property type="project" value="UniProtKB-SubCell"/>
</dbReference>